<evidence type="ECO:0000256" key="10">
    <source>
        <dbReference type="ARBA" id="ARBA00071467"/>
    </source>
</evidence>
<name>A0A914V5A3_9BILA</name>
<dbReference type="Proteomes" id="UP000887566">
    <property type="component" value="Unplaced"/>
</dbReference>
<evidence type="ECO:0000256" key="3">
    <source>
        <dbReference type="ARBA" id="ARBA00011738"/>
    </source>
</evidence>
<evidence type="ECO:0000256" key="9">
    <source>
        <dbReference type="ARBA" id="ARBA00066480"/>
    </source>
</evidence>
<organism evidence="13 14">
    <name type="scientific">Plectus sambesii</name>
    <dbReference type="NCBI Taxonomy" id="2011161"/>
    <lineage>
        <taxon>Eukaryota</taxon>
        <taxon>Metazoa</taxon>
        <taxon>Ecdysozoa</taxon>
        <taxon>Nematoda</taxon>
        <taxon>Chromadorea</taxon>
        <taxon>Plectida</taxon>
        <taxon>Plectina</taxon>
        <taxon>Plectoidea</taxon>
        <taxon>Plectidae</taxon>
        <taxon>Plectus</taxon>
    </lineage>
</organism>
<dbReference type="InterPro" id="IPR015797">
    <property type="entry name" value="NUDIX_hydrolase-like_dom_sf"/>
</dbReference>
<dbReference type="GO" id="GO:0006753">
    <property type="term" value="P:nucleoside phosphate metabolic process"/>
    <property type="evidence" value="ECO:0007669"/>
    <property type="project" value="TreeGrafter"/>
</dbReference>
<dbReference type="NCBIfam" id="TIGR00052">
    <property type="entry name" value="nudix-type nucleoside diphosphatase, YffH/AdpP family"/>
    <property type="match status" value="1"/>
</dbReference>
<evidence type="ECO:0000256" key="1">
    <source>
        <dbReference type="ARBA" id="ARBA00001946"/>
    </source>
</evidence>
<protein>
    <recommendedName>
        <fullName evidence="10">Uridine diphosphate glucose pyrophosphatase NUDT14</fullName>
        <ecNumber evidence="9">3.6.1.45</ecNumber>
    </recommendedName>
    <alternativeName>
        <fullName evidence="11">Nucleoside diphosphate-linked moiety X motif 14</fullName>
    </alternativeName>
</protein>
<dbReference type="EC" id="3.6.1.45" evidence="9"/>
<dbReference type="PROSITE" id="PS51462">
    <property type="entry name" value="NUDIX"/>
    <property type="match status" value="1"/>
</dbReference>
<dbReference type="SUPFAM" id="SSF55811">
    <property type="entry name" value="Nudix"/>
    <property type="match status" value="1"/>
</dbReference>
<proteinExistence type="predicted"/>
<dbReference type="AlphaFoldDB" id="A0A914V5A3"/>
<keyword evidence="4" id="KW-0963">Cytoplasm</keyword>
<dbReference type="GO" id="GO:0008768">
    <property type="term" value="F:UDP-sugar diphosphatase activity"/>
    <property type="evidence" value="ECO:0007669"/>
    <property type="project" value="UniProtKB-EC"/>
</dbReference>
<comment type="subunit">
    <text evidence="3">Homodimer.</text>
</comment>
<dbReference type="PANTHER" id="PTHR11839">
    <property type="entry name" value="UDP/ADP-SUGAR PYROPHOSPHATASE"/>
    <property type="match status" value="1"/>
</dbReference>
<dbReference type="GO" id="GO:0019693">
    <property type="term" value="P:ribose phosphate metabolic process"/>
    <property type="evidence" value="ECO:0007669"/>
    <property type="project" value="TreeGrafter"/>
</dbReference>
<sequence length="238" mass="26927">MDSQSAEAEVNGKMTSANKFRIDTVSFEPMVDSIYLRAGRMRYNQGSRKRAWDLMFSHASVACLLFHVDKRSLVFVKQFRPAVYANRVINEFESGKLASDIDWSKYPSELGVTHELCAGIVDKSKSLVEIMHEEILEECGYNCPLENICKITSFRCDVGTAGALQTIYFAEIDDAMRVNEGGGNPLEDETIDVVYIPMEQGQQFAMDETVLRPPGFMFAVTWFYANKYAKYRDQASSP</sequence>
<evidence type="ECO:0000256" key="5">
    <source>
        <dbReference type="ARBA" id="ARBA00022801"/>
    </source>
</evidence>
<evidence type="ECO:0000256" key="6">
    <source>
        <dbReference type="ARBA" id="ARBA00022842"/>
    </source>
</evidence>
<evidence type="ECO:0000256" key="4">
    <source>
        <dbReference type="ARBA" id="ARBA00022490"/>
    </source>
</evidence>
<evidence type="ECO:0000256" key="11">
    <source>
        <dbReference type="ARBA" id="ARBA00080475"/>
    </source>
</evidence>
<dbReference type="CDD" id="cd18887">
    <property type="entry name" value="NUDIX_UGPPase_Nudt14"/>
    <property type="match status" value="1"/>
</dbReference>
<comment type="subcellular location">
    <subcellularLocation>
        <location evidence="2">Cytoplasm</location>
    </subcellularLocation>
</comment>
<evidence type="ECO:0000256" key="2">
    <source>
        <dbReference type="ARBA" id="ARBA00004496"/>
    </source>
</evidence>
<dbReference type="FunFam" id="3.90.79.10:FF:000035">
    <property type="entry name" value="Uridine diphosphate glucose pyrophosphatase"/>
    <property type="match status" value="1"/>
</dbReference>
<evidence type="ECO:0000256" key="8">
    <source>
        <dbReference type="ARBA" id="ARBA00054674"/>
    </source>
</evidence>
<keyword evidence="13" id="KW-1185">Reference proteome</keyword>
<dbReference type="WBParaSite" id="PSAMB.scaffold1535size30370.g13647.t1">
    <property type="protein sequence ID" value="PSAMB.scaffold1535size30370.g13647.t1"/>
    <property type="gene ID" value="PSAMB.scaffold1535size30370.g13647"/>
</dbReference>
<dbReference type="InterPro" id="IPR004385">
    <property type="entry name" value="NDP_pyrophosphatase"/>
</dbReference>
<reference evidence="14" key="1">
    <citation type="submission" date="2022-11" db="UniProtKB">
        <authorList>
            <consortium name="WormBaseParasite"/>
        </authorList>
    </citation>
    <scope>IDENTIFICATION</scope>
</reference>
<evidence type="ECO:0000256" key="7">
    <source>
        <dbReference type="ARBA" id="ARBA00051086"/>
    </source>
</evidence>
<comment type="cofactor">
    <cofactor evidence="1">
        <name>Mg(2+)</name>
        <dbReference type="ChEBI" id="CHEBI:18420"/>
    </cofactor>
</comment>
<dbReference type="GO" id="GO:0046872">
    <property type="term" value="F:metal ion binding"/>
    <property type="evidence" value="ECO:0007669"/>
    <property type="project" value="InterPro"/>
</dbReference>
<dbReference type="PANTHER" id="PTHR11839:SF15">
    <property type="entry name" value="URIDINE DIPHOSPHATE GLUCOSE PYROPHOSPHATASE NUDT14"/>
    <property type="match status" value="1"/>
</dbReference>
<keyword evidence="5" id="KW-0378">Hydrolase</keyword>
<evidence type="ECO:0000259" key="12">
    <source>
        <dbReference type="PROSITE" id="PS51462"/>
    </source>
</evidence>
<accession>A0A914V5A3</accession>
<evidence type="ECO:0000313" key="13">
    <source>
        <dbReference type="Proteomes" id="UP000887566"/>
    </source>
</evidence>
<dbReference type="InterPro" id="IPR000086">
    <property type="entry name" value="NUDIX_hydrolase_dom"/>
</dbReference>
<dbReference type="Gene3D" id="3.90.79.10">
    <property type="entry name" value="Nucleoside Triphosphate Pyrophosphohydrolase"/>
    <property type="match status" value="1"/>
</dbReference>
<feature type="domain" description="Nudix hydrolase" evidence="12">
    <location>
        <begin position="56"/>
        <end position="218"/>
    </location>
</feature>
<dbReference type="GO" id="GO:0005737">
    <property type="term" value="C:cytoplasm"/>
    <property type="evidence" value="ECO:0007669"/>
    <property type="project" value="UniProtKB-SubCell"/>
</dbReference>
<comment type="catalytic activity">
    <reaction evidence="7">
        <text>UDP-sugar + H2O = UMP + alpha-D-aldose 1-phosphate.</text>
        <dbReference type="EC" id="3.6.1.45"/>
    </reaction>
</comment>
<evidence type="ECO:0000313" key="14">
    <source>
        <dbReference type="WBParaSite" id="PSAMB.scaffold1535size30370.g13647.t1"/>
    </source>
</evidence>
<keyword evidence="6" id="KW-0460">Magnesium</keyword>
<comment type="function">
    <text evidence="8">Hydrolyzes UDP-glucose to glucose 1-phosphate and UMP and ADP-ribose to ribose 5-phosphate and AMP. The physiological substrate is probably UDP-glucose. Poor activity on other substrates such as ADP-glucose, CDP-glucose, GDP-glucose and GDP-mannose.</text>
</comment>